<dbReference type="UniPathway" id="UPA00545">
    <property type="reaction ID" value="UER00823"/>
</dbReference>
<evidence type="ECO:0000256" key="7">
    <source>
        <dbReference type="ARBA" id="ARBA00022525"/>
    </source>
</evidence>
<evidence type="ECO:0000256" key="6">
    <source>
        <dbReference type="ARBA" id="ARBA00022512"/>
    </source>
</evidence>
<evidence type="ECO:0000259" key="15">
    <source>
        <dbReference type="SMART" id="SM00856"/>
    </source>
</evidence>
<dbReference type="EC" id="3.1.1.11" evidence="5 13"/>
<comment type="subcellular location">
    <subcellularLocation>
        <location evidence="1">Secreted</location>
        <location evidence="1">Cell wall</location>
    </subcellularLocation>
</comment>
<dbReference type="InterPro" id="IPR035513">
    <property type="entry name" value="Invertase/methylesterase_inhib"/>
</dbReference>
<proteinExistence type="inferred from homology"/>
<dbReference type="PhylomeDB" id="A0A022QAQ2"/>
<comment type="pathway">
    <text evidence="2 13">Glycan metabolism; pectin degradation; 2-dehydro-3-deoxy-D-gluconate from pectin: step 1/5.</text>
</comment>
<accession>A0A022QAQ2</accession>
<keyword evidence="9 13" id="KW-0063">Aspartyl esterase</keyword>
<gene>
    <name evidence="16" type="ORF">MIMGU_mgv1a022121mg</name>
</gene>
<comment type="similarity">
    <text evidence="4">In the C-terminal section; belongs to the pectinesterase family.</text>
</comment>
<evidence type="ECO:0000256" key="3">
    <source>
        <dbReference type="ARBA" id="ARBA00006027"/>
    </source>
</evidence>
<keyword evidence="14" id="KW-0472">Membrane</keyword>
<keyword evidence="10" id="KW-0961">Cell wall biogenesis/degradation</keyword>
<keyword evidence="14" id="KW-1133">Transmembrane helix</keyword>
<evidence type="ECO:0000256" key="11">
    <source>
        <dbReference type="ARBA" id="ARBA00047928"/>
    </source>
</evidence>
<protein>
    <recommendedName>
        <fullName evidence="5 13">Pectinesterase</fullName>
        <ecNumber evidence="5 13">3.1.1.11</ecNumber>
    </recommendedName>
</protein>
<evidence type="ECO:0000256" key="2">
    <source>
        <dbReference type="ARBA" id="ARBA00005184"/>
    </source>
</evidence>
<evidence type="ECO:0000256" key="13">
    <source>
        <dbReference type="RuleBase" id="RU000589"/>
    </source>
</evidence>
<dbReference type="PROSITE" id="PS00503">
    <property type="entry name" value="PECTINESTERASE_2"/>
    <property type="match status" value="1"/>
</dbReference>
<dbReference type="Pfam" id="PF01095">
    <property type="entry name" value="Pectinesterase"/>
    <property type="match status" value="1"/>
</dbReference>
<name>A0A022QAQ2_ERYGU</name>
<evidence type="ECO:0000313" key="16">
    <source>
        <dbReference type="EMBL" id="EYU25006.1"/>
    </source>
</evidence>
<dbReference type="NCBIfam" id="TIGR01614">
    <property type="entry name" value="PME_inhib"/>
    <property type="match status" value="1"/>
</dbReference>
<feature type="domain" description="Pectinesterase inhibitor" evidence="15">
    <location>
        <begin position="65"/>
        <end position="214"/>
    </location>
</feature>
<dbReference type="EMBL" id="KI632098">
    <property type="protein sequence ID" value="EYU25006.1"/>
    <property type="molecule type" value="Genomic_DNA"/>
</dbReference>
<feature type="active site" evidence="12">
    <location>
        <position position="411"/>
    </location>
</feature>
<keyword evidence="7" id="KW-0964">Secreted</keyword>
<dbReference type="FunFam" id="2.160.20.10:FF:000001">
    <property type="entry name" value="Pectinesterase"/>
    <property type="match status" value="1"/>
</dbReference>
<dbReference type="AlphaFoldDB" id="A0A022QAQ2"/>
<dbReference type="Gene3D" id="1.20.140.40">
    <property type="entry name" value="Invertase/pectin methylesterase inhibitor family protein"/>
    <property type="match status" value="1"/>
</dbReference>
<dbReference type="SMART" id="SM00856">
    <property type="entry name" value="PMEI"/>
    <property type="match status" value="1"/>
</dbReference>
<dbReference type="KEGG" id="egt:105971728"/>
<dbReference type="SUPFAM" id="SSF101148">
    <property type="entry name" value="Plant invertase/pectin methylesterase inhibitor"/>
    <property type="match status" value="1"/>
</dbReference>
<feature type="transmembrane region" description="Helical" evidence="14">
    <location>
        <begin position="28"/>
        <end position="49"/>
    </location>
</feature>
<reference evidence="16 17" key="1">
    <citation type="journal article" date="2013" name="Proc. Natl. Acad. Sci. U.S.A.">
        <title>Fine-scale variation in meiotic recombination in Mimulus inferred from population shotgun sequencing.</title>
        <authorList>
            <person name="Hellsten U."/>
            <person name="Wright K.M."/>
            <person name="Jenkins J."/>
            <person name="Shu S."/>
            <person name="Yuan Y."/>
            <person name="Wessler S.R."/>
            <person name="Schmutz J."/>
            <person name="Willis J.H."/>
            <person name="Rokhsar D.S."/>
        </authorList>
    </citation>
    <scope>NUCLEOTIDE SEQUENCE [LARGE SCALE GENOMIC DNA]</scope>
    <source>
        <strain evidence="17">cv. DUN x IM62</strain>
    </source>
</reference>
<keyword evidence="14" id="KW-0812">Transmembrane</keyword>
<evidence type="ECO:0000256" key="5">
    <source>
        <dbReference type="ARBA" id="ARBA00013229"/>
    </source>
</evidence>
<dbReference type="CDD" id="cd15798">
    <property type="entry name" value="PMEI-like_3"/>
    <property type="match status" value="1"/>
</dbReference>
<dbReference type="InterPro" id="IPR011050">
    <property type="entry name" value="Pectin_lyase_fold/virulence"/>
</dbReference>
<keyword evidence="17" id="KW-1185">Reference proteome</keyword>
<dbReference type="InterPro" id="IPR033131">
    <property type="entry name" value="Pectinesterase_Asp_AS"/>
</dbReference>
<keyword evidence="6" id="KW-0134">Cell wall</keyword>
<evidence type="ECO:0000313" key="17">
    <source>
        <dbReference type="Proteomes" id="UP000030748"/>
    </source>
</evidence>
<dbReference type="OrthoDB" id="2019149at2759"/>
<dbReference type="InterPro" id="IPR012334">
    <property type="entry name" value="Pectin_lyas_fold"/>
</dbReference>
<evidence type="ECO:0000256" key="1">
    <source>
        <dbReference type="ARBA" id="ARBA00004191"/>
    </source>
</evidence>
<dbReference type="Pfam" id="PF04043">
    <property type="entry name" value="PMEI"/>
    <property type="match status" value="1"/>
</dbReference>
<keyword evidence="8 13" id="KW-0378">Hydrolase</keyword>
<dbReference type="GO" id="GO:0042545">
    <property type="term" value="P:cell wall modification"/>
    <property type="evidence" value="ECO:0007669"/>
    <property type="project" value="UniProtKB-UniRule"/>
</dbReference>
<dbReference type="GO" id="GO:0046910">
    <property type="term" value="F:pectinesterase inhibitor activity"/>
    <property type="evidence" value="ECO:0000318"/>
    <property type="project" value="GO_Central"/>
</dbReference>
<dbReference type="SUPFAM" id="SSF51126">
    <property type="entry name" value="Pectin lyase-like"/>
    <property type="match status" value="1"/>
</dbReference>
<organism evidence="16 17">
    <name type="scientific">Erythranthe guttata</name>
    <name type="common">Yellow monkey flower</name>
    <name type="synonym">Mimulus guttatus</name>
    <dbReference type="NCBI Taxonomy" id="4155"/>
    <lineage>
        <taxon>Eukaryota</taxon>
        <taxon>Viridiplantae</taxon>
        <taxon>Streptophyta</taxon>
        <taxon>Embryophyta</taxon>
        <taxon>Tracheophyta</taxon>
        <taxon>Spermatophyta</taxon>
        <taxon>Magnoliopsida</taxon>
        <taxon>eudicotyledons</taxon>
        <taxon>Gunneridae</taxon>
        <taxon>Pentapetalae</taxon>
        <taxon>asterids</taxon>
        <taxon>lamiids</taxon>
        <taxon>Lamiales</taxon>
        <taxon>Phrymaceae</taxon>
        <taxon>Erythranthe</taxon>
    </lineage>
</organism>
<dbReference type="PANTHER" id="PTHR31707">
    <property type="entry name" value="PECTINESTERASE"/>
    <property type="match status" value="1"/>
</dbReference>
<evidence type="ECO:0000256" key="10">
    <source>
        <dbReference type="ARBA" id="ARBA00023316"/>
    </source>
</evidence>
<dbReference type="eggNOG" id="ENOG502QVDS">
    <property type="taxonomic scope" value="Eukaryota"/>
</dbReference>
<dbReference type="OMA" id="HRCNISP"/>
<dbReference type="InterPro" id="IPR000070">
    <property type="entry name" value="Pectinesterase_cat"/>
</dbReference>
<dbReference type="Proteomes" id="UP000030748">
    <property type="component" value="Unassembled WGS sequence"/>
</dbReference>
<comment type="similarity">
    <text evidence="3">In the N-terminal section; belongs to the PMEI family.</text>
</comment>
<evidence type="ECO:0000256" key="8">
    <source>
        <dbReference type="ARBA" id="ARBA00022801"/>
    </source>
</evidence>
<comment type="catalytic activity">
    <reaction evidence="11 13">
        <text>[(1-&gt;4)-alpha-D-galacturonosyl methyl ester](n) + n H2O = [(1-&gt;4)-alpha-D-galacturonosyl](n) + n methanol + n H(+)</text>
        <dbReference type="Rhea" id="RHEA:22380"/>
        <dbReference type="Rhea" id="RHEA-COMP:14570"/>
        <dbReference type="Rhea" id="RHEA-COMP:14573"/>
        <dbReference type="ChEBI" id="CHEBI:15377"/>
        <dbReference type="ChEBI" id="CHEBI:15378"/>
        <dbReference type="ChEBI" id="CHEBI:17790"/>
        <dbReference type="ChEBI" id="CHEBI:140522"/>
        <dbReference type="ChEBI" id="CHEBI:140523"/>
        <dbReference type="EC" id="3.1.1.11"/>
    </reaction>
</comment>
<dbReference type="GO" id="GO:0045490">
    <property type="term" value="P:pectin catabolic process"/>
    <property type="evidence" value="ECO:0007669"/>
    <property type="project" value="UniProtKB-UniRule"/>
</dbReference>
<dbReference type="Gene3D" id="2.160.20.10">
    <property type="entry name" value="Single-stranded right-handed beta-helix, Pectin lyase-like"/>
    <property type="match status" value="1"/>
</dbReference>
<sequence>MATVNSYGNVNETDLERLAARSKTRRRFTLIGISSIVLVAVVVATVVGVTQTNKGSNKSKEETNSISSSIKAVCNVTLYPDSCYNSLAPMVKSGNVKIQDLYKLSVQVAISELTEVSKKFDAGKLNITDEKTVLALQSCQELFILALDHLNSSITINDMNLLDAFGDLRTWLSSAATYQETCMDELESISSGLTSFAGDSLKNSTEYTSNSLAIITSAGESIDAMGKIGRRRRLMGFGGGDLPEWVSANERRLLQTPSVKADAVVAKDGSGKYKTIKAALKDVPAKSKKRFVIYVKKGVYAENVRVEKTMWNVMFVGDGKDATVVTGSLNVVDGTPTFQTATFAVFGQGFIARDMGFRNTAGAAKHQAVALMASADLAVFYRCKMDAFQDTLYVHANRQFYRECDIHGTVDFIFGNSAVVLQNCNILPKKPMVGQQITITAQGKSDPNQNTGISIQNCNIRPGGNLAGVNSFLGRPWKDYSTTIVFNSVLDRFIDPKGWLPWIGTSAPKTIFYAEYQNTGLGAGTKNRVKWVGLKLNLVASEVKKFTVGPFTNGDKWIPATGVPFKSGL</sequence>
<evidence type="ECO:0000256" key="12">
    <source>
        <dbReference type="PROSITE-ProRule" id="PRU10040"/>
    </source>
</evidence>
<evidence type="ECO:0000256" key="9">
    <source>
        <dbReference type="ARBA" id="ARBA00023085"/>
    </source>
</evidence>
<evidence type="ECO:0000256" key="14">
    <source>
        <dbReference type="SAM" id="Phobius"/>
    </source>
</evidence>
<evidence type="ECO:0000256" key="4">
    <source>
        <dbReference type="ARBA" id="ARBA00007786"/>
    </source>
</evidence>
<dbReference type="STRING" id="4155.A0A022QAQ2"/>
<dbReference type="GO" id="GO:0030599">
    <property type="term" value="F:pectinesterase activity"/>
    <property type="evidence" value="ECO:0000318"/>
    <property type="project" value="GO_Central"/>
</dbReference>
<dbReference type="InterPro" id="IPR006501">
    <property type="entry name" value="Pectinesterase_inhib_dom"/>
</dbReference>